<proteinExistence type="predicted"/>
<evidence type="ECO:0000313" key="2">
    <source>
        <dbReference type="Proteomes" id="UP000789405"/>
    </source>
</evidence>
<dbReference type="OrthoDB" id="2358876at2759"/>
<accession>A0A9N9K0M2</accession>
<reference evidence="1" key="1">
    <citation type="submission" date="2021-06" db="EMBL/GenBank/DDBJ databases">
        <authorList>
            <person name="Kallberg Y."/>
            <person name="Tangrot J."/>
            <person name="Rosling A."/>
        </authorList>
    </citation>
    <scope>NUCLEOTIDE SEQUENCE</scope>
    <source>
        <strain evidence="1">MA453B</strain>
    </source>
</reference>
<sequence length="81" mass="9270">YNNKKLDQVYGVVIAREKWFFTMVTADNQISIKHTLLTINLSNKDILDDVIAKDVGSLISVLYTIILEGIQEPKTKTKRFV</sequence>
<name>A0A9N9K0M2_9GLOM</name>
<feature type="non-terminal residue" evidence="1">
    <location>
        <position position="1"/>
    </location>
</feature>
<protein>
    <submittedName>
        <fullName evidence="1">17700_t:CDS:1</fullName>
    </submittedName>
</protein>
<dbReference type="Proteomes" id="UP000789405">
    <property type="component" value="Unassembled WGS sequence"/>
</dbReference>
<evidence type="ECO:0000313" key="1">
    <source>
        <dbReference type="EMBL" id="CAG8801308.1"/>
    </source>
</evidence>
<gene>
    <name evidence="1" type="ORF">DERYTH_LOCUS23435</name>
</gene>
<organism evidence="1 2">
    <name type="scientific">Dentiscutata erythropus</name>
    <dbReference type="NCBI Taxonomy" id="1348616"/>
    <lineage>
        <taxon>Eukaryota</taxon>
        <taxon>Fungi</taxon>
        <taxon>Fungi incertae sedis</taxon>
        <taxon>Mucoromycota</taxon>
        <taxon>Glomeromycotina</taxon>
        <taxon>Glomeromycetes</taxon>
        <taxon>Diversisporales</taxon>
        <taxon>Gigasporaceae</taxon>
        <taxon>Dentiscutata</taxon>
    </lineage>
</organism>
<keyword evidence="2" id="KW-1185">Reference proteome</keyword>
<dbReference type="AlphaFoldDB" id="A0A9N9K0M2"/>
<dbReference type="EMBL" id="CAJVPY010035702">
    <property type="protein sequence ID" value="CAG8801308.1"/>
    <property type="molecule type" value="Genomic_DNA"/>
</dbReference>
<comment type="caution">
    <text evidence="1">The sequence shown here is derived from an EMBL/GenBank/DDBJ whole genome shotgun (WGS) entry which is preliminary data.</text>
</comment>